<dbReference type="InterPro" id="IPR002302">
    <property type="entry name" value="Leu-tRNA-ligase"/>
</dbReference>
<dbReference type="GO" id="GO:0006429">
    <property type="term" value="P:leucyl-tRNA aminoacylation"/>
    <property type="evidence" value="ECO:0007669"/>
    <property type="project" value="InterPro"/>
</dbReference>
<evidence type="ECO:0000256" key="2">
    <source>
        <dbReference type="ARBA" id="ARBA00013164"/>
    </source>
</evidence>
<reference evidence="10" key="1">
    <citation type="submission" date="2013-08" db="EMBL/GenBank/DDBJ databases">
        <authorList>
            <person name="Mendez C."/>
            <person name="Richter M."/>
            <person name="Ferrer M."/>
            <person name="Sanchez J."/>
        </authorList>
    </citation>
    <scope>NUCLEOTIDE SEQUENCE</scope>
</reference>
<dbReference type="InterPro" id="IPR025709">
    <property type="entry name" value="Leu_tRNA-synth_edit"/>
</dbReference>
<evidence type="ECO:0000313" key="10">
    <source>
        <dbReference type="EMBL" id="EQD80991.1"/>
    </source>
</evidence>
<dbReference type="EMBL" id="AUZX01000232">
    <property type="protein sequence ID" value="EQD80991.1"/>
    <property type="molecule type" value="Genomic_DNA"/>
</dbReference>
<dbReference type="PRINTS" id="PR00985">
    <property type="entry name" value="TRNASYNTHLEU"/>
</dbReference>
<dbReference type="PANTHER" id="PTHR43740:SF2">
    <property type="entry name" value="LEUCINE--TRNA LIGASE, MITOCHONDRIAL"/>
    <property type="match status" value="1"/>
</dbReference>
<dbReference type="GO" id="GO:0005524">
    <property type="term" value="F:ATP binding"/>
    <property type="evidence" value="ECO:0007669"/>
    <property type="project" value="UniProtKB-KW"/>
</dbReference>
<accession>T1C6A3</accession>
<evidence type="ECO:0000259" key="8">
    <source>
        <dbReference type="Pfam" id="PF09334"/>
    </source>
</evidence>
<dbReference type="CDD" id="cd00812">
    <property type="entry name" value="LeuRS_core"/>
    <property type="match status" value="1"/>
</dbReference>
<keyword evidence="3" id="KW-0436">Ligase</keyword>
<dbReference type="SUPFAM" id="SSF50677">
    <property type="entry name" value="ValRS/IleRS/LeuRS editing domain"/>
    <property type="match status" value="1"/>
</dbReference>
<evidence type="ECO:0000256" key="1">
    <source>
        <dbReference type="ARBA" id="ARBA00005594"/>
    </source>
</evidence>
<dbReference type="PROSITE" id="PS00178">
    <property type="entry name" value="AA_TRNA_LIGASE_I"/>
    <property type="match status" value="1"/>
</dbReference>
<dbReference type="GO" id="GO:0004823">
    <property type="term" value="F:leucine-tRNA ligase activity"/>
    <property type="evidence" value="ECO:0007669"/>
    <property type="project" value="UniProtKB-EC"/>
</dbReference>
<organism evidence="10">
    <name type="scientific">mine drainage metagenome</name>
    <dbReference type="NCBI Taxonomy" id="410659"/>
    <lineage>
        <taxon>unclassified sequences</taxon>
        <taxon>metagenomes</taxon>
        <taxon>ecological metagenomes</taxon>
    </lineage>
</organism>
<comment type="caution">
    <text evidence="10">The sequence shown here is derived from an EMBL/GenBank/DDBJ whole genome shotgun (WGS) entry which is preliminary data.</text>
</comment>
<protein>
    <recommendedName>
        <fullName evidence="2">leucine--tRNA ligase</fullName>
        <ecNumber evidence="2">6.1.1.4</ecNumber>
    </recommendedName>
</protein>
<dbReference type="EC" id="6.1.1.4" evidence="2"/>
<dbReference type="Gene3D" id="3.40.50.620">
    <property type="entry name" value="HUPs"/>
    <property type="match status" value="1"/>
</dbReference>
<keyword evidence="4" id="KW-0547">Nucleotide-binding</keyword>
<dbReference type="InterPro" id="IPR014729">
    <property type="entry name" value="Rossmann-like_a/b/a_fold"/>
</dbReference>
<reference evidence="10" key="2">
    <citation type="journal article" date="2014" name="ISME J.">
        <title>Microbial stratification in low pH oxic and suboxic macroscopic growths along an acid mine drainage.</title>
        <authorList>
            <person name="Mendez-Garcia C."/>
            <person name="Mesa V."/>
            <person name="Sprenger R.R."/>
            <person name="Richter M."/>
            <person name="Diez M.S."/>
            <person name="Solano J."/>
            <person name="Bargiela R."/>
            <person name="Golyshina O.V."/>
            <person name="Manteca A."/>
            <person name="Ramos J.L."/>
            <person name="Gallego J.R."/>
            <person name="Llorente I."/>
            <person name="Martins Dos Santos V.A."/>
            <person name="Jensen O.N."/>
            <person name="Pelaez A.I."/>
            <person name="Sanchez J."/>
            <person name="Ferrer M."/>
        </authorList>
    </citation>
    <scope>NUCLEOTIDE SEQUENCE</scope>
</reference>
<proteinExistence type="inferred from homology"/>
<gene>
    <name evidence="10" type="ORF">B1A_00302</name>
</gene>
<dbReference type="InterPro" id="IPR001412">
    <property type="entry name" value="aa-tRNA-synth_I_CS"/>
</dbReference>
<dbReference type="Pfam" id="PF09334">
    <property type="entry name" value="tRNA-synt_1g"/>
    <property type="match status" value="1"/>
</dbReference>
<keyword evidence="6" id="KW-0648">Protein biosynthesis</keyword>
<evidence type="ECO:0000256" key="5">
    <source>
        <dbReference type="ARBA" id="ARBA00022840"/>
    </source>
</evidence>
<evidence type="ECO:0000259" key="9">
    <source>
        <dbReference type="Pfam" id="PF13603"/>
    </source>
</evidence>
<evidence type="ECO:0000256" key="4">
    <source>
        <dbReference type="ARBA" id="ARBA00022741"/>
    </source>
</evidence>
<keyword evidence="5" id="KW-0067">ATP-binding</keyword>
<dbReference type="GO" id="GO:0002161">
    <property type="term" value="F:aminoacyl-tRNA deacylase activity"/>
    <property type="evidence" value="ECO:0007669"/>
    <property type="project" value="InterPro"/>
</dbReference>
<feature type="non-terminal residue" evidence="10">
    <location>
        <position position="322"/>
    </location>
</feature>
<dbReference type="PANTHER" id="PTHR43740">
    <property type="entry name" value="LEUCYL-TRNA SYNTHETASE"/>
    <property type="match status" value="1"/>
</dbReference>
<evidence type="ECO:0000256" key="7">
    <source>
        <dbReference type="ARBA" id="ARBA00023146"/>
    </source>
</evidence>
<evidence type="ECO:0000256" key="3">
    <source>
        <dbReference type="ARBA" id="ARBA00022598"/>
    </source>
</evidence>
<dbReference type="GO" id="GO:0005829">
    <property type="term" value="C:cytosol"/>
    <property type="evidence" value="ECO:0007669"/>
    <property type="project" value="TreeGrafter"/>
</dbReference>
<dbReference type="FunFam" id="3.40.50.620:FF:000003">
    <property type="entry name" value="Leucine--tRNA ligase"/>
    <property type="match status" value="1"/>
</dbReference>
<dbReference type="Pfam" id="PF13603">
    <property type="entry name" value="tRNA-synt_1_2"/>
    <property type="match status" value="1"/>
</dbReference>
<dbReference type="Gene3D" id="3.90.740.10">
    <property type="entry name" value="Valyl/Leucyl/Isoleucyl-tRNA synthetase, editing domain"/>
    <property type="match status" value="1"/>
</dbReference>
<feature type="domain" description="Leucyl-tRNA synthetase editing" evidence="9">
    <location>
        <begin position="221"/>
        <end position="322"/>
    </location>
</feature>
<keyword evidence="7 10" id="KW-0030">Aminoacyl-tRNA synthetase</keyword>
<dbReference type="InterPro" id="IPR009008">
    <property type="entry name" value="Val/Leu/Ile-tRNA-synth_edit"/>
</dbReference>
<dbReference type="AlphaFoldDB" id="T1C6A3"/>
<dbReference type="SUPFAM" id="SSF52374">
    <property type="entry name" value="Nucleotidylyl transferase"/>
    <property type="match status" value="1"/>
</dbReference>
<comment type="similarity">
    <text evidence="1">Belongs to the class-I aminoacyl-tRNA synthetase family.</text>
</comment>
<evidence type="ECO:0000256" key="6">
    <source>
        <dbReference type="ARBA" id="ARBA00022917"/>
    </source>
</evidence>
<feature type="domain" description="Methionyl/Leucyl tRNA synthetase" evidence="8">
    <location>
        <begin position="39"/>
        <end position="171"/>
    </location>
</feature>
<sequence>MEDFYDPHTLERHCQEAWTRSQRYRALELPNRPKYYCLSMFPYPSGKLHMGHVRNYTLGDVLARYHRMKGFNVLQPMGWDAFGLPAENAALKQGVAPAEWTYQNIETMKGQLQALGLAIDWEREITTCRPNYYRWEQWLFTRLFKKGLIYQKTGTVNWDPVDQTVLANEQVIEGRGWRSGALVEKRDIPMYYLRITAYAEELLQDLERLDSWPEQVKTMQRHWIGRSEGVTLGFKLADRATDLKVFTTRADTLYGVTYLAIAAEHPLAQECARQDPRLAAFLLECRQGSVAEADLATQEKKGFPTSLQAIHPLTGHLLPIWV</sequence>
<name>T1C6A3_9ZZZZ</name>
<dbReference type="InterPro" id="IPR015413">
    <property type="entry name" value="Methionyl/Leucyl_tRNA_Synth"/>
</dbReference>